<evidence type="ECO:0000313" key="4">
    <source>
        <dbReference type="Proteomes" id="UP000036834"/>
    </source>
</evidence>
<reference evidence="3" key="2">
    <citation type="submission" date="2015-07" db="EMBL/GenBank/DDBJ databases">
        <title>MeaNS - Measles Nucleotide Surveillance Program.</title>
        <authorList>
            <person name="Tran T."/>
            <person name="Druce J."/>
        </authorList>
    </citation>
    <scope>NUCLEOTIDE SEQUENCE</scope>
    <source>
        <strain evidence="3">DSM 9887</strain>
    </source>
</reference>
<evidence type="ECO:0000313" key="2">
    <source>
        <dbReference type="EMBL" id="GED69574.1"/>
    </source>
</evidence>
<gene>
    <name evidence="3" type="ORF">ADS79_06565</name>
    <name evidence="2" type="ORF">BRE01_32760</name>
</gene>
<name>A0A0K9YY17_9BACL</name>
<evidence type="ECO:0008006" key="6">
    <source>
        <dbReference type="Google" id="ProtNLM"/>
    </source>
</evidence>
<dbReference type="EMBL" id="BJON01000013">
    <property type="protein sequence ID" value="GED69574.1"/>
    <property type="molecule type" value="Genomic_DNA"/>
</dbReference>
<proteinExistence type="predicted"/>
<dbReference type="Proteomes" id="UP000319578">
    <property type="component" value="Unassembled WGS sequence"/>
</dbReference>
<feature type="signal peptide" evidence="1">
    <location>
        <begin position="1"/>
        <end position="25"/>
    </location>
</feature>
<dbReference type="Pfam" id="PF14270">
    <property type="entry name" value="DUF4358"/>
    <property type="match status" value="1"/>
</dbReference>
<protein>
    <recommendedName>
        <fullName evidence="6">DUF4358 domain-containing protein</fullName>
    </recommendedName>
</protein>
<accession>A0A0K9YY17</accession>
<dbReference type="AlphaFoldDB" id="A0A0K9YY17"/>
<organism evidence="3 4">
    <name type="scientific">Brevibacillus reuszeri</name>
    <dbReference type="NCBI Taxonomy" id="54915"/>
    <lineage>
        <taxon>Bacteria</taxon>
        <taxon>Bacillati</taxon>
        <taxon>Bacillota</taxon>
        <taxon>Bacilli</taxon>
        <taxon>Bacillales</taxon>
        <taxon>Paenibacillaceae</taxon>
        <taxon>Brevibacillus</taxon>
    </lineage>
</organism>
<keyword evidence="5" id="KW-1185">Reference proteome</keyword>
<sequence length="162" mass="18484">MMSKRNRKGLSVLSVVMILCGNLVGCSGMNEDSKDVSVSAVEERIKQAVSLEEMEKGDMNRLKKLYHIDEKEVQDFVLYTAVSNVKANELVVIKVKQADQVESVQEKIRERIEAQKVKLKDYRPKEFYLVERYVLKANQSYILFVVSEDADTIEAAFDEALS</sequence>
<reference evidence="2 5" key="3">
    <citation type="submission" date="2019-06" db="EMBL/GenBank/DDBJ databases">
        <title>Whole genome shotgun sequence of Brevibacillus reuszeri NBRC 15719.</title>
        <authorList>
            <person name="Hosoyama A."/>
            <person name="Uohara A."/>
            <person name="Ohji S."/>
            <person name="Ichikawa N."/>
        </authorList>
    </citation>
    <scope>NUCLEOTIDE SEQUENCE [LARGE SCALE GENOMIC DNA]</scope>
    <source>
        <strain evidence="2 5">NBRC 15719</strain>
    </source>
</reference>
<evidence type="ECO:0000256" key="1">
    <source>
        <dbReference type="SAM" id="SignalP"/>
    </source>
</evidence>
<comment type="caution">
    <text evidence="3">The sequence shown here is derived from an EMBL/GenBank/DDBJ whole genome shotgun (WGS) entry which is preliminary data.</text>
</comment>
<evidence type="ECO:0000313" key="3">
    <source>
        <dbReference type="EMBL" id="KNB73599.1"/>
    </source>
</evidence>
<dbReference type="PATRIC" id="fig|54915.3.peg.6735"/>
<feature type="chain" id="PRO_5038923158" description="DUF4358 domain-containing protein" evidence="1">
    <location>
        <begin position="26"/>
        <end position="162"/>
    </location>
</feature>
<dbReference type="EMBL" id="LGIQ01000005">
    <property type="protein sequence ID" value="KNB73599.1"/>
    <property type="molecule type" value="Genomic_DNA"/>
</dbReference>
<evidence type="ECO:0000313" key="5">
    <source>
        <dbReference type="Proteomes" id="UP000319578"/>
    </source>
</evidence>
<dbReference type="STRING" id="54915.ADS79_06565"/>
<dbReference type="Proteomes" id="UP000036834">
    <property type="component" value="Unassembled WGS sequence"/>
</dbReference>
<reference evidence="4" key="1">
    <citation type="submission" date="2015-07" db="EMBL/GenBank/DDBJ databases">
        <title>Genome sequencing project for genomic taxonomy and phylogenomics of Bacillus-like bacteria.</title>
        <authorList>
            <person name="Liu B."/>
            <person name="Wang J."/>
            <person name="Zhu Y."/>
            <person name="Liu G."/>
            <person name="Chen Q."/>
            <person name="Chen Z."/>
            <person name="Lan J."/>
            <person name="Che J."/>
            <person name="Ge C."/>
            <person name="Shi H."/>
            <person name="Pan Z."/>
            <person name="Liu X."/>
        </authorList>
    </citation>
    <scope>NUCLEOTIDE SEQUENCE [LARGE SCALE GENOMIC DNA]</scope>
    <source>
        <strain evidence="4">DSM 9887</strain>
    </source>
</reference>
<dbReference type="InterPro" id="IPR025648">
    <property type="entry name" value="DUF4358"/>
</dbReference>
<keyword evidence="1" id="KW-0732">Signal</keyword>
<dbReference type="RefSeq" id="WP_236699904.1">
    <property type="nucleotide sequence ID" value="NZ_BJON01000013.1"/>
</dbReference>